<dbReference type="RefSeq" id="WP_057736915.1">
    <property type="nucleotide sequence ID" value="NZ_AZDQ01000003.1"/>
</dbReference>
<accession>A0A2K9HG67</accession>
<dbReference type="GO" id="GO:0016779">
    <property type="term" value="F:nucleotidyltransferase activity"/>
    <property type="evidence" value="ECO:0007669"/>
    <property type="project" value="UniProtKB-KW"/>
</dbReference>
<feature type="domain" description="Phosphoribosyl-dephospho-CoA transferase MdcG C-terminal" evidence="3">
    <location>
        <begin position="93"/>
        <end position="202"/>
    </location>
</feature>
<dbReference type="AlphaFoldDB" id="A0A2K9HG67"/>
<evidence type="ECO:0000313" key="5">
    <source>
        <dbReference type="EMBL" id="AUI71554.1"/>
    </source>
</evidence>
<evidence type="ECO:0000259" key="3">
    <source>
        <dbReference type="Pfam" id="PF10620"/>
    </source>
</evidence>
<gene>
    <name evidence="5" type="ORF">LA20249_04880</name>
</gene>
<dbReference type="Proteomes" id="UP000234653">
    <property type="component" value="Chromosome"/>
</dbReference>
<dbReference type="NCBIfam" id="NF002332">
    <property type="entry name" value="PRK01293.1"/>
    <property type="match status" value="1"/>
</dbReference>
<organism evidence="5 6">
    <name type="scientific">Companilactobacillus alimentarius DSM 20249</name>
    <dbReference type="NCBI Taxonomy" id="1423720"/>
    <lineage>
        <taxon>Bacteria</taxon>
        <taxon>Bacillati</taxon>
        <taxon>Bacillota</taxon>
        <taxon>Bacilli</taxon>
        <taxon>Lactobacillales</taxon>
        <taxon>Lactobacillaceae</taxon>
        <taxon>Companilactobacillus</taxon>
    </lineage>
</organism>
<keyword evidence="1 5" id="KW-0808">Transferase</keyword>
<proteinExistence type="predicted"/>
<dbReference type="InterPro" id="IPR048903">
    <property type="entry name" value="MdcG_N"/>
</dbReference>
<evidence type="ECO:0000259" key="4">
    <source>
        <dbReference type="Pfam" id="PF20866"/>
    </source>
</evidence>
<feature type="domain" description="Phosphoribosyl-dephospho-CoA transferase MdcG N-terminal" evidence="4">
    <location>
        <begin position="5"/>
        <end position="76"/>
    </location>
</feature>
<dbReference type="OrthoDB" id="1275217at2"/>
<dbReference type="Pfam" id="PF10620">
    <property type="entry name" value="MdcG"/>
    <property type="match status" value="1"/>
</dbReference>
<name>A0A2K9HG67_9LACO</name>
<dbReference type="InterPro" id="IPR017557">
    <property type="entry name" value="Holo-ACP_synthase"/>
</dbReference>
<dbReference type="Pfam" id="PF20866">
    <property type="entry name" value="MdcG_N"/>
    <property type="match status" value="1"/>
</dbReference>
<evidence type="ECO:0000313" key="6">
    <source>
        <dbReference type="Proteomes" id="UP000234653"/>
    </source>
</evidence>
<evidence type="ECO:0000256" key="2">
    <source>
        <dbReference type="ARBA" id="ARBA00022695"/>
    </source>
</evidence>
<keyword evidence="2" id="KW-0548">Nucleotidyltransferase</keyword>
<dbReference type="InterPro" id="IPR049180">
    <property type="entry name" value="MdcG_C"/>
</dbReference>
<protein>
    <submittedName>
        <fullName evidence="5">Phosphoribosyl-dephospho-CoA transferase</fullName>
    </submittedName>
</protein>
<sequence>MVEIHPHDLLKIDSVASLTDGLSDWADKSFLESLTVVVRRSPIVDNQIPVGVRGMKREQRFATFVNSENVVRVITPYELVKGKCWVNVSSDRQDIPAIKALPVVSKILKDFKWGISGSVGFELATATKTSKMTSDLDLVWLPQEPLSKESAKNLLKKLNQFGVHVDLQVIRNNNGFSLEEYANSGSTIMMKTLGDPILVKNPWI</sequence>
<keyword evidence="6" id="KW-1185">Reference proteome</keyword>
<dbReference type="STRING" id="1423720.FC67_GL001014"/>
<dbReference type="KEGG" id="lali:LA20249_04880"/>
<reference evidence="5 6" key="1">
    <citation type="submission" date="2016-12" db="EMBL/GenBank/DDBJ databases">
        <title>The whole genome sequencing and assembly of Lactobacillus alimentarius DSM 20249T strain.</title>
        <authorList>
            <person name="Lee Y.-J."/>
            <person name="Yi H."/>
            <person name="Bahn Y.-S."/>
            <person name="Kim J.F."/>
            <person name="Lee D.-W."/>
        </authorList>
    </citation>
    <scope>NUCLEOTIDE SEQUENCE [LARGE SCALE GENOMIC DNA]</scope>
    <source>
        <strain evidence="5 6">DSM 20249</strain>
    </source>
</reference>
<dbReference type="EMBL" id="CP018867">
    <property type="protein sequence ID" value="AUI71554.1"/>
    <property type="molecule type" value="Genomic_DNA"/>
</dbReference>
<dbReference type="NCBIfam" id="TIGR03135">
    <property type="entry name" value="malonate_mdcG"/>
    <property type="match status" value="1"/>
</dbReference>
<evidence type="ECO:0000256" key="1">
    <source>
        <dbReference type="ARBA" id="ARBA00022679"/>
    </source>
</evidence>